<proteinExistence type="inferred from homology"/>
<organism evidence="6 7">
    <name type="scientific">Eptatretus burgeri</name>
    <name type="common">Inshore hagfish</name>
    <dbReference type="NCBI Taxonomy" id="7764"/>
    <lineage>
        <taxon>Eukaryota</taxon>
        <taxon>Metazoa</taxon>
        <taxon>Chordata</taxon>
        <taxon>Craniata</taxon>
        <taxon>Vertebrata</taxon>
        <taxon>Cyclostomata</taxon>
        <taxon>Myxini</taxon>
        <taxon>Myxiniformes</taxon>
        <taxon>Myxinidae</taxon>
        <taxon>Eptatretinae</taxon>
        <taxon>Eptatretus</taxon>
    </lineage>
</organism>
<feature type="signal peptide" evidence="4">
    <location>
        <begin position="1"/>
        <end position="28"/>
    </location>
</feature>
<evidence type="ECO:0000259" key="5">
    <source>
        <dbReference type="Pfam" id="PF00089"/>
    </source>
</evidence>
<evidence type="ECO:0000256" key="3">
    <source>
        <dbReference type="SAM" id="MobiDB-lite"/>
    </source>
</evidence>
<dbReference type="PROSITE" id="PS00134">
    <property type="entry name" value="TRYPSIN_HIS"/>
    <property type="match status" value="1"/>
</dbReference>
<dbReference type="InterPro" id="IPR043504">
    <property type="entry name" value="Peptidase_S1_PA_chymotrypsin"/>
</dbReference>
<evidence type="ECO:0000313" key="7">
    <source>
        <dbReference type="Proteomes" id="UP000694388"/>
    </source>
</evidence>
<dbReference type="Ensembl" id="ENSEBUT00000008901.1">
    <property type="protein sequence ID" value="ENSEBUP00000008399.1"/>
    <property type="gene ID" value="ENSEBUG00000005440.1"/>
</dbReference>
<feature type="compositionally biased region" description="Basic residues" evidence="3">
    <location>
        <begin position="207"/>
        <end position="232"/>
    </location>
</feature>
<dbReference type="OMA" id="FYRFCTV"/>
<dbReference type="Proteomes" id="UP000694388">
    <property type="component" value="Unplaced"/>
</dbReference>
<accession>A0A8C4Q185</accession>
<dbReference type="AlphaFoldDB" id="A0A8C4Q185"/>
<feature type="domain" description="Peptidase S1" evidence="5">
    <location>
        <begin position="161"/>
        <end position="236"/>
    </location>
</feature>
<dbReference type="SUPFAM" id="SSF50494">
    <property type="entry name" value="Trypsin-like serine proteases"/>
    <property type="match status" value="1"/>
</dbReference>
<evidence type="ECO:0000313" key="6">
    <source>
        <dbReference type="Ensembl" id="ENSEBUP00000008399.1"/>
    </source>
</evidence>
<evidence type="ECO:0000256" key="2">
    <source>
        <dbReference type="ARBA" id="ARBA00022729"/>
    </source>
</evidence>
<protein>
    <submittedName>
        <fullName evidence="6">Serine protease 35</fullName>
    </submittedName>
</protein>
<comment type="similarity">
    <text evidence="1">Belongs to the peptidase S1 family.</text>
</comment>
<evidence type="ECO:0000256" key="1">
    <source>
        <dbReference type="ARBA" id="ARBA00007664"/>
    </source>
</evidence>
<reference evidence="6" key="1">
    <citation type="submission" date="2025-08" db="UniProtKB">
        <authorList>
            <consortium name="Ensembl"/>
        </authorList>
    </citation>
    <scope>IDENTIFICATION</scope>
</reference>
<keyword evidence="7" id="KW-1185">Reference proteome</keyword>
<name>A0A8C4Q185_EPTBU</name>
<dbReference type="InterPro" id="IPR050966">
    <property type="entry name" value="Glutamyl_endopeptidase"/>
</dbReference>
<dbReference type="PANTHER" id="PTHR15462">
    <property type="entry name" value="SERINE PROTEASE"/>
    <property type="match status" value="1"/>
</dbReference>
<dbReference type="PANTHER" id="PTHR15462:SF8">
    <property type="entry name" value="SERINE PROTEASE"/>
    <property type="match status" value="1"/>
</dbReference>
<dbReference type="Gene3D" id="2.40.10.10">
    <property type="entry name" value="Trypsin-like serine proteases"/>
    <property type="match status" value="1"/>
</dbReference>
<dbReference type="GO" id="GO:0006508">
    <property type="term" value="P:proteolysis"/>
    <property type="evidence" value="ECO:0007669"/>
    <property type="project" value="InterPro"/>
</dbReference>
<evidence type="ECO:0000256" key="4">
    <source>
        <dbReference type="SAM" id="SignalP"/>
    </source>
</evidence>
<feature type="region of interest" description="Disordered" evidence="3">
    <location>
        <begin position="207"/>
        <end position="240"/>
    </location>
</feature>
<keyword evidence="2 4" id="KW-0732">Signal</keyword>
<feature type="chain" id="PRO_5034647166" evidence="4">
    <location>
        <begin position="29"/>
        <end position="444"/>
    </location>
</feature>
<dbReference type="GO" id="GO:0004252">
    <property type="term" value="F:serine-type endopeptidase activity"/>
    <property type="evidence" value="ECO:0007669"/>
    <property type="project" value="InterPro"/>
</dbReference>
<dbReference type="InterPro" id="IPR018114">
    <property type="entry name" value="TRYPSIN_HIS"/>
</dbReference>
<reference evidence="6" key="2">
    <citation type="submission" date="2025-09" db="UniProtKB">
        <authorList>
            <consortium name="Ensembl"/>
        </authorList>
    </citation>
    <scope>IDENTIFICATION</scope>
</reference>
<dbReference type="InterPro" id="IPR009003">
    <property type="entry name" value="Peptidase_S1_PA"/>
</dbReference>
<sequence length="444" mass="49969">MPKMGSTMRISSLIVALYSIMIPPGMTAYRSPTFGGLSWPSYHIPVLQPSQEISLDPPSFHPHSPESPLHVWAPPVPQSEPSDTSIMPSLAELQEVLSYETLYANHTRTLTRVAIQYLEALSTWFNSSAVHHQTRRRQRRQVFGIDGRFTVRGSNYLLRPPFSATARLSSGCSGVLLSPRHVLTAAHCLHDGSDYLPSSKRLRVGFLRKPRKRDSKRRKGKGRRKEKKRKPRSLKDIPSPTAPLVLRWTRVKAMQIPKGWIQGKGLTTKAGLDYDYAVLQLKRKQRQPSLDLGIAPMNMDNAAVAMGGSGRTSGRLHFSAFDDDRSGNMVYRFCPLERASSELLYQRCDARSGASGAGVYLRLIEWADAPAPATRSSRDASPRFMLQPQWRRKVVGIFTGQHWFDNAKESNVYESDFNVAVRITPLKYAQICFWVKGNMTKCQS</sequence>
<dbReference type="InterPro" id="IPR001254">
    <property type="entry name" value="Trypsin_dom"/>
</dbReference>
<dbReference type="GeneTree" id="ENSGT00390000000155"/>
<dbReference type="Pfam" id="PF00089">
    <property type="entry name" value="Trypsin"/>
    <property type="match status" value="1"/>
</dbReference>